<dbReference type="RefSeq" id="WP_378258726.1">
    <property type="nucleotide sequence ID" value="NZ_JBHSIT010000007.1"/>
</dbReference>
<feature type="domain" description="Bacterial sugar transferase" evidence="8">
    <location>
        <begin position="307"/>
        <end position="488"/>
    </location>
</feature>
<dbReference type="InterPro" id="IPR003362">
    <property type="entry name" value="Bact_transf"/>
</dbReference>
<evidence type="ECO:0000256" key="6">
    <source>
        <dbReference type="ARBA" id="ARBA00023136"/>
    </source>
</evidence>
<organism evidence="9 10">
    <name type="scientific">Actinomadura gamaensis</name>
    <dbReference type="NCBI Taxonomy" id="1763541"/>
    <lineage>
        <taxon>Bacteria</taxon>
        <taxon>Bacillati</taxon>
        <taxon>Actinomycetota</taxon>
        <taxon>Actinomycetes</taxon>
        <taxon>Streptosporangiales</taxon>
        <taxon>Thermomonosporaceae</taxon>
        <taxon>Actinomadura</taxon>
    </lineage>
</organism>
<dbReference type="GO" id="GO:0016740">
    <property type="term" value="F:transferase activity"/>
    <property type="evidence" value="ECO:0007669"/>
    <property type="project" value="UniProtKB-KW"/>
</dbReference>
<name>A0ABV9U3D6_9ACTN</name>
<reference evidence="10" key="1">
    <citation type="journal article" date="2019" name="Int. J. Syst. Evol. Microbiol.">
        <title>The Global Catalogue of Microorganisms (GCM) 10K type strain sequencing project: providing services to taxonomists for standard genome sequencing and annotation.</title>
        <authorList>
            <consortium name="The Broad Institute Genomics Platform"/>
            <consortium name="The Broad Institute Genome Sequencing Center for Infectious Disease"/>
            <person name="Wu L."/>
            <person name="Ma J."/>
        </authorList>
    </citation>
    <scope>NUCLEOTIDE SEQUENCE [LARGE SCALE GENOMIC DNA]</scope>
    <source>
        <strain evidence="10">KLKA75</strain>
    </source>
</reference>
<feature type="transmembrane region" description="Helical" evidence="7">
    <location>
        <begin position="80"/>
        <end position="97"/>
    </location>
</feature>
<evidence type="ECO:0000256" key="4">
    <source>
        <dbReference type="ARBA" id="ARBA00022692"/>
    </source>
</evidence>
<dbReference type="EC" id="2.7.8.-" evidence="9"/>
<proteinExistence type="inferred from homology"/>
<evidence type="ECO:0000313" key="10">
    <source>
        <dbReference type="Proteomes" id="UP001595872"/>
    </source>
</evidence>
<dbReference type="NCBIfam" id="TIGR03025">
    <property type="entry name" value="EPS_sugtrans"/>
    <property type="match status" value="1"/>
</dbReference>
<feature type="transmembrane region" description="Helical" evidence="7">
    <location>
        <begin position="145"/>
        <end position="164"/>
    </location>
</feature>
<evidence type="ECO:0000256" key="5">
    <source>
        <dbReference type="ARBA" id="ARBA00022989"/>
    </source>
</evidence>
<sequence>MGAQGLAALGTAEETATFPPAVQDPAAGPGARRSARRRFPARAWIVSRLPVTGYRVSLAVLDFAVAGGLVLLWSDSAARAVLTGTFLVALQAALAGYRPRRGPSLVDEVAPTASRVLLADLAVNRVLLAPGPAALPLATLRMLEFVLAATLLSLAGRMLVFDAARRFRRRPGRLRATAVIGAGGAADRIAEHLDRNPELGLAVTARIDPHEIDEPGLQAAAAGEWPQLTRALRRARTRVAVVVCEGVDPVRMDGAARAAARISGEVWAVVSTPGVVPAGARGREFLGGVPVARVRDAAQVTPAQRAKRMFDFAVASALVMALGWLMLACAVAVRIEGGRGVLFRQRRVGRLGREFTLVKFRTVRPSTEHHGDTSWSVDHHRLVGPVGRFLRKTSLDELPQLWNVIRGDMSLVGPRPERPHFVATFSSSVPNYGLRHRMPVGMTGWAQVNGLRGDTSIEDRVRYDNYYIDHWSFAADLRILLMTVRSVIVREGR</sequence>
<comment type="caution">
    <text evidence="9">The sequence shown here is derived from an EMBL/GenBank/DDBJ whole genome shotgun (WGS) entry which is preliminary data.</text>
</comment>
<comment type="similarity">
    <text evidence="2">Belongs to the bacterial sugar transferase family.</text>
</comment>
<dbReference type="EMBL" id="JBHSIT010000007">
    <property type="protein sequence ID" value="MFC4910399.1"/>
    <property type="molecule type" value="Genomic_DNA"/>
</dbReference>
<dbReference type="PANTHER" id="PTHR30576:SF0">
    <property type="entry name" value="UNDECAPRENYL-PHOSPHATE N-ACETYLGALACTOSAMINYL 1-PHOSPHATE TRANSFERASE-RELATED"/>
    <property type="match status" value="1"/>
</dbReference>
<evidence type="ECO:0000256" key="1">
    <source>
        <dbReference type="ARBA" id="ARBA00004141"/>
    </source>
</evidence>
<dbReference type="PANTHER" id="PTHR30576">
    <property type="entry name" value="COLANIC BIOSYNTHESIS UDP-GLUCOSE LIPID CARRIER TRANSFERASE"/>
    <property type="match status" value="1"/>
</dbReference>
<evidence type="ECO:0000313" key="9">
    <source>
        <dbReference type="EMBL" id="MFC4910399.1"/>
    </source>
</evidence>
<dbReference type="Proteomes" id="UP001595872">
    <property type="component" value="Unassembled WGS sequence"/>
</dbReference>
<comment type="subcellular location">
    <subcellularLocation>
        <location evidence="1">Membrane</location>
        <topology evidence="1">Multi-pass membrane protein</topology>
    </subcellularLocation>
</comment>
<keyword evidence="6 7" id="KW-0472">Membrane</keyword>
<keyword evidence="5 7" id="KW-1133">Transmembrane helix</keyword>
<keyword evidence="4 7" id="KW-0812">Transmembrane</keyword>
<evidence type="ECO:0000256" key="3">
    <source>
        <dbReference type="ARBA" id="ARBA00022679"/>
    </source>
</evidence>
<dbReference type="InterPro" id="IPR017475">
    <property type="entry name" value="EPS_sugar_tfrase"/>
</dbReference>
<keyword evidence="10" id="KW-1185">Reference proteome</keyword>
<protein>
    <submittedName>
        <fullName evidence="9">Sugar transferase</fullName>
        <ecNumber evidence="9">2.7.8.-</ecNumber>
    </submittedName>
</protein>
<gene>
    <name evidence="9" type="ORF">ACFPCY_24005</name>
</gene>
<evidence type="ECO:0000256" key="2">
    <source>
        <dbReference type="ARBA" id="ARBA00006464"/>
    </source>
</evidence>
<evidence type="ECO:0000256" key="7">
    <source>
        <dbReference type="SAM" id="Phobius"/>
    </source>
</evidence>
<feature type="transmembrane region" description="Helical" evidence="7">
    <location>
        <begin position="54"/>
        <end position="73"/>
    </location>
</feature>
<feature type="transmembrane region" description="Helical" evidence="7">
    <location>
        <begin position="312"/>
        <end position="333"/>
    </location>
</feature>
<keyword evidence="3 9" id="KW-0808">Transferase</keyword>
<evidence type="ECO:0000259" key="8">
    <source>
        <dbReference type="Pfam" id="PF02397"/>
    </source>
</evidence>
<dbReference type="Pfam" id="PF02397">
    <property type="entry name" value="Bac_transf"/>
    <property type="match status" value="1"/>
</dbReference>
<accession>A0ABV9U3D6</accession>